<dbReference type="GO" id="GO:0071949">
    <property type="term" value="F:FAD binding"/>
    <property type="evidence" value="ECO:0007669"/>
    <property type="project" value="InterPro"/>
</dbReference>
<organism evidence="6 7">
    <name type="scientific">Noviherbaspirillum saxi</name>
    <dbReference type="NCBI Taxonomy" id="2320863"/>
    <lineage>
        <taxon>Bacteria</taxon>
        <taxon>Pseudomonadati</taxon>
        <taxon>Pseudomonadota</taxon>
        <taxon>Betaproteobacteria</taxon>
        <taxon>Burkholderiales</taxon>
        <taxon>Oxalobacteraceae</taxon>
        <taxon>Noviherbaspirillum</taxon>
    </lineage>
</organism>
<gene>
    <name evidence="6" type="ORF">D3871_10395</name>
</gene>
<comment type="caution">
    <text evidence="6">The sequence shown here is derived from an EMBL/GenBank/DDBJ whole genome shotgun (WGS) entry which is preliminary data.</text>
</comment>
<dbReference type="OrthoDB" id="8522822at2"/>
<dbReference type="PANTHER" id="PTHR43716">
    <property type="entry name" value="D-2-HYDROXYGLUTARATE DEHYDROGENASE, MITOCHONDRIAL"/>
    <property type="match status" value="1"/>
</dbReference>
<keyword evidence="4" id="KW-0274">FAD</keyword>
<dbReference type="SUPFAM" id="SSF55103">
    <property type="entry name" value="FAD-linked oxidases, C-terminal domain"/>
    <property type="match status" value="1"/>
</dbReference>
<dbReference type="InterPro" id="IPR006094">
    <property type="entry name" value="Oxid_FAD_bind_N"/>
</dbReference>
<accession>A0A3A3FW98</accession>
<dbReference type="InterPro" id="IPR016171">
    <property type="entry name" value="Vanillyl_alc_oxidase_C-sub2"/>
</dbReference>
<comment type="cofactor">
    <cofactor evidence="1">
        <name>FAD</name>
        <dbReference type="ChEBI" id="CHEBI:57692"/>
    </cofactor>
</comment>
<evidence type="ECO:0000313" key="6">
    <source>
        <dbReference type="EMBL" id="RJF98878.1"/>
    </source>
</evidence>
<dbReference type="InterPro" id="IPR016167">
    <property type="entry name" value="FAD-bd_PCMH_sub1"/>
</dbReference>
<dbReference type="Gene3D" id="1.10.45.10">
    <property type="entry name" value="Vanillyl-alcohol Oxidase, Chain A, domain 4"/>
    <property type="match status" value="1"/>
</dbReference>
<dbReference type="PANTHER" id="PTHR43716:SF2">
    <property type="entry name" value="BLL6224 PROTEIN"/>
    <property type="match status" value="1"/>
</dbReference>
<dbReference type="RefSeq" id="WP_119768823.1">
    <property type="nucleotide sequence ID" value="NZ_QYUO01000001.1"/>
</dbReference>
<dbReference type="GO" id="GO:0022904">
    <property type="term" value="P:respiratory electron transport chain"/>
    <property type="evidence" value="ECO:0007669"/>
    <property type="project" value="TreeGrafter"/>
</dbReference>
<evidence type="ECO:0000256" key="3">
    <source>
        <dbReference type="ARBA" id="ARBA00022630"/>
    </source>
</evidence>
<reference evidence="7" key="1">
    <citation type="submission" date="2018-09" db="EMBL/GenBank/DDBJ databases">
        <authorList>
            <person name="Zhu H."/>
        </authorList>
    </citation>
    <scope>NUCLEOTIDE SEQUENCE [LARGE SCALE GENOMIC DNA]</scope>
    <source>
        <strain evidence="7">K1R23-30</strain>
    </source>
</reference>
<keyword evidence="7" id="KW-1185">Reference proteome</keyword>
<dbReference type="Gene3D" id="3.30.70.2190">
    <property type="match status" value="1"/>
</dbReference>
<dbReference type="Gene3D" id="3.30.43.10">
    <property type="entry name" value="Uridine Diphospho-n-acetylenolpyruvylglucosamine Reductase, domain 2"/>
    <property type="match status" value="1"/>
</dbReference>
<dbReference type="FunFam" id="1.10.45.10:FF:000001">
    <property type="entry name" value="D-lactate dehydrogenase mitochondrial"/>
    <property type="match status" value="1"/>
</dbReference>
<dbReference type="InterPro" id="IPR016164">
    <property type="entry name" value="FAD-linked_Oxase-like_C"/>
</dbReference>
<keyword evidence="3" id="KW-0285">Flavoprotein</keyword>
<evidence type="ECO:0000259" key="5">
    <source>
        <dbReference type="PROSITE" id="PS51387"/>
    </source>
</evidence>
<evidence type="ECO:0000313" key="7">
    <source>
        <dbReference type="Proteomes" id="UP000265955"/>
    </source>
</evidence>
<dbReference type="SUPFAM" id="SSF56176">
    <property type="entry name" value="FAD-binding/transporter-associated domain-like"/>
    <property type="match status" value="1"/>
</dbReference>
<dbReference type="InterPro" id="IPR016166">
    <property type="entry name" value="FAD-bd_PCMH"/>
</dbReference>
<dbReference type="Proteomes" id="UP000265955">
    <property type="component" value="Unassembled WGS sequence"/>
</dbReference>
<name>A0A3A3FW98_9BURK</name>
<evidence type="ECO:0000256" key="4">
    <source>
        <dbReference type="ARBA" id="ARBA00022827"/>
    </source>
</evidence>
<feature type="domain" description="FAD-binding PCMH-type" evidence="5">
    <location>
        <begin position="35"/>
        <end position="216"/>
    </location>
</feature>
<dbReference type="InterPro" id="IPR036318">
    <property type="entry name" value="FAD-bd_PCMH-like_sf"/>
</dbReference>
<dbReference type="InterPro" id="IPR051264">
    <property type="entry name" value="FAD-oxidored/transferase_4"/>
</dbReference>
<dbReference type="InterPro" id="IPR004113">
    <property type="entry name" value="FAD-bd_oxidored_4_C"/>
</dbReference>
<sequence>MSEFLNGCRAIVGAANVLTDAADLERYLTDWRRRYTGKALAVVRPADTNEVATIVRLCNQHRVPLVPQGGNTGLVLGSVPDESGNAIVLSLSRMNRIRDTDTINNTMTVEAGCILEQVQNAAAEAGRLFPLSLAAEGSCTIGGNLATNAGGTAVLRYGNARDLCLGLEVVTAQGEVWSGLRGLRKDNTGYDLRNLFIGAEGTLGVITAAVLKLYPQPKAQLTALAAMQSPQDALRLLSIAQERCGATLTGFELMSDFCLRLVTKHFSQMRLPFPQSYPQYVLMELSDSESENHANDMLEGLVTEALEQGIIEDAAIASSIAQSKALWNLREHIPLAQAEEGKNIKHDVSVPISRIGEFIAVTDVQLAQAFPGCRMVTFGHLGDGNLHYNVSPPENASPDAFIASQRDINRVVHDSVHSFGGSISAEHGLGALKREEVRAYKSEVELGLMRTLKQALDPLNIMNPGKVL</sequence>
<protein>
    <submittedName>
        <fullName evidence="6">FAD-binding oxidoreductase</fullName>
    </submittedName>
</protein>
<proteinExistence type="inferred from homology"/>
<dbReference type="GO" id="GO:0003824">
    <property type="term" value="F:catalytic activity"/>
    <property type="evidence" value="ECO:0007669"/>
    <property type="project" value="InterPro"/>
</dbReference>
<dbReference type="PROSITE" id="PS51387">
    <property type="entry name" value="FAD_PCMH"/>
    <property type="match status" value="1"/>
</dbReference>
<dbReference type="Gene3D" id="3.30.465.10">
    <property type="match status" value="1"/>
</dbReference>
<dbReference type="Pfam" id="PF01565">
    <property type="entry name" value="FAD_binding_4"/>
    <property type="match status" value="1"/>
</dbReference>
<comment type="similarity">
    <text evidence="2">Belongs to the FAD-binding oxidoreductase/transferase type 4 family.</text>
</comment>
<dbReference type="EMBL" id="QYUO01000001">
    <property type="protein sequence ID" value="RJF98878.1"/>
    <property type="molecule type" value="Genomic_DNA"/>
</dbReference>
<dbReference type="Pfam" id="PF02913">
    <property type="entry name" value="FAD-oxidase_C"/>
    <property type="match status" value="1"/>
</dbReference>
<evidence type="ECO:0000256" key="2">
    <source>
        <dbReference type="ARBA" id="ARBA00008000"/>
    </source>
</evidence>
<dbReference type="Gene3D" id="3.30.70.2740">
    <property type="match status" value="1"/>
</dbReference>
<dbReference type="InterPro" id="IPR016169">
    <property type="entry name" value="FAD-bd_PCMH_sub2"/>
</dbReference>
<evidence type="ECO:0000256" key="1">
    <source>
        <dbReference type="ARBA" id="ARBA00001974"/>
    </source>
</evidence>
<dbReference type="AlphaFoldDB" id="A0A3A3FW98"/>